<reference evidence="2" key="1">
    <citation type="submission" date="2020-06" db="EMBL/GenBank/DDBJ databases">
        <title>Legume-microbial interactions unlock mineral nutrients during tropical forest succession.</title>
        <authorList>
            <person name="Epihov D.Z."/>
        </authorList>
    </citation>
    <scope>NUCLEOTIDE SEQUENCE [LARGE SCALE GENOMIC DNA]</scope>
    <source>
        <strain evidence="2">Pan2503</strain>
    </source>
</reference>
<evidence type="ECO:0000313" key="2">
    <source>
        <dbReference type="EMBL" id="MBA0088337.1"/>
    </source>
</evidence>
<dbReference type="EMBL" id="JACDQQ010002452">
    <property type="protein sequence ID" value="MBA0088337.1"/>
    <property type="molecule type" value="Genomic_DNA"/>
</dbReference>
<feature type="domain" description="TonB-dependent transporter Oar-like beta-barrel" evidence="1">
    <location>
        <begin position="4"/>
        <end position="405"/>
    </location>
</feature>
<protein>
    <recommendedName>
        <fullName evidence="1">TonB-dependent transporter Oar-like beta-barrel domain-containing protein</fullName>
    </recommendedName>
</protein>
<feature type="non-terminal residue" evidence="2">
    <location>
        <position position="414"/>
    </location>
</feature>
<comment type="caution">
    <text evidence="2">The sequence shown here is derived from an EMBL/GenBank/DDBJ whole genome shotgun (WGS) entry which is preliminary data.</text>
</comment>
<dbReference type="Pfam" id="PF25183">
    <property type="entry name" value="OMP_b-brl_4"/>
    <property type="match status" value="1"/>
</dbReference>
<accession>A0A7V8T026</accession>
<keyword evidence="3" id="KW-1185">Reference proteome</keyword>
<dbReference type="AlphaFoldDB" id="A0A7V8T026"/>
<organism evidence="2 3">
    <name type="scientific">Candidatus Acidiferrum panamense</name>
    <dbReference type="NCBI Taxonomy" id="2741543"/>
    <lineage>
        <taxon>Bacteria</taxon>
        <taxon>Pseudomonadati</taxon>
        <taxon>Acidobacteriota</taxon>
        <taxon>Terriglobia</taxon>
        <taxon>Candidatus Acidiferrales</taxon>
        <taxon>Candidatus Acidiferrum</taxon>
    </lineage>
</organism>
<sequence length="414" mass="43797">MCHIGNLDPVLADQGQYPFVYPSCVSKLPALGLTATANRTTYNNNYSSNLGPRVGLAYDVWGRHTTTVRAGFGIYYVREDVGTVDQLSFQAPFLPVAFGGGLPGCLSTFFSLNAPASCLPPGSTSNPNGLPQAGTLDSTFVPCLSVFQGFPGGDTNQAANYGPASGEACPGPLLSTNIFGLEVPRHFVVPSTQQWNLTVQHSLGKQWVLEVGYVGTHAVHLRETRDSLQSERASAANPVVVSGSNCDGSVLSPSATCSITTNTVDNAVARSRAQGINGYAGFQLFANDAYSHYHSLQTSLTRRWNAGYFQGAYTFSKSTDATSSGNTAFNTAFNDESTLAASRGLSDFDRPHRLSVSYRYDLPFYKGATGWSEKLLGGWAVSGITIFQSGTPFSVTDSGAGTAFLGAGFTPGTL</sequence>
<dbReference type="Proteomes" id="UP000567293">
    <property type="component" value="Unassembled WGS sequence"/>
</dbReference>
<dbReference type="InterPro" id="IPR057601">
    <property type="entry name" value="Oar-like_b-barrel"/>
</dbReference>
<evidence type="ECO:0000313" key="3">
    <source>
        <dbReference type="Proteomes" id="UP000567293"/>
    </source>
</evidence>
<evidence type="ECO:0000259" key="1">
    <source>
        <dbReference type="Pfam" id="PF25183"/>
    </source>
</evidence>
<gene>
    <name evidence="2" type="ORF">HRJ53_25410</name>
</gene>
<proteinExistence type="predicted"/>
<name>A0A7V8T026_9BACT</name>